<feature type="signal peptide" evidence="1">
    <location>
        <begin position="1"/>
        <end position="20"/>
    </location>
</feature>
<sequence length="193" mass="20895">MFLRLFALVAALLAAAPASAVDIEGVRLDPATRVGDASLQLNGAGVRSRLIIKAYVIGLYLGAPVETPEAAMAAPGPKRIEIVPLMGFSAEQFTEPLVKGMKKNLPPAEFEAMQPRIRAFVDDLTAVKEVRKGSRIALEWLPGRGSRATIDGQEVSRFVEGEDFYRALLAIWVGNKPTQDDLKLQLLAGRTAR</sequence>
<dbReference type="eggNOG" id="COG0810">
    <property type="taxonomic scope" value="Bacteria"/>
</dbReference>
<evidence type="ECO:0000256" key="1">
    <source>
        <dbReference type="SAM" id="SignalP"/>
    </source>
</evidence>
<name>F5RCY4_METUF</name>
<dbReference type="SUPFAM" id="SSF54626">
    <property type="entry name" value="Chalcone isomerase"/>
    <property type="match status" value="1"/>
</dbReference>
<dbReference type="Proteomes" id="UP000005019">
    <property type="component" value="Unassembled WGS sequence"/>
</dbReference>
<dbReference type="AlphaFoldDB" id="F5RCY4"/>
<dbReference type="InterPro" id="IPR036298">
    <property type="entry name" value="Chalcone_isomerase_sf"/>
</dbReference>
<organism evidence="3 4">
    <name type="scientific">Methyloversatilis universalis (strain ATCC BAA-1314 / DSM 25237 / JCM 13912 / CCUG 52030 / FAM5)</name>
    <dbReference type="NCBI Taxonomy" id="1000565"/>
    <lineage>
        <taxon>Bacteria</taxon>
        <taxon>Pseudomonadati</taxon>
        <taxon>Pseudomonadota</taxon>
        <taxon>Betaproteobacteria</taxon>
        <taxon>Nitrosomonadales</taxon>
        <taxon>Sterolibacteriaceae</taxon>
        <taxon>Methyloversatilis</taxon>
    </lineage>
</organism>
<evidence type="ECO:0000259" key="2">
    <source>
        <dbReference type="Pfam" id="PF16036"/>
    </source>
</evidence>
<proteinExistence type="predicted"/>
<dbReference type="Pfam" id="PF16036">
    <property type="entry name" value="Chalcone_3"/>
    <property type="match status" value="1"/>
</dbReference>
<accession>F5RCY4</accession>
<keyword evidence="3" id="KW-0812">Transmembrane</keyword>
<dbReference type="InterPro" id="IPR016088">
    <property type="entry name" value="Chalcone_isomerase_3-sand"/>
</dbReference>
<protein>
    <submittedName>
        <fullName evidence="3">Transmembrane lipoprotein</fullName>
    </submittedName>
</protein>
<dbReference type="InterPro" id="IPR016087">
    <property type="entry name" value="Chalcone_isomerase"/>
</dbReference>
<reference evidence="3 4" key="1">
    <citation type="journal article" date="2011" name="J. Bacteriol.">
        <title>Genome sequence of Methyloversatilis universalis FAM5T, a methylotrophic representative of the order Rhodocyclales.</title>
        <authorList>
            <person name="Kittichotirat W."/>
            <person name="Good N.M."/>
            <person name="Hall R."/>
            <person name="Bringel F."/>
            <person name="Lajus A."/>
            <person name="Medigue C."/>
            <person name="Smalley N.E."/>
            <person name="Beck D."/>
            <person name="Bumgarner R."/>
            <person name="Vuilleumier S."/>
            <person name="Kalyuzhnaya M.G."/>
        </authorList>
    </citation>
    <scope>NUCLEOTIDE SEQUENCE [LARGE SCALE GENOMIC DNA]</scope>
    <source>
        <strain evidence="4">ATCC BAA-1314 / JCM 13912 / FAM5</strain>
    </source>
</reference>
<gene>
    <name evidence="3" type="ORF">METUNv1_02140</name>
</gene>
<dbReference type="EMBL" id="AFHG01000049">
    <property type="protein sequence ID" value="EGK71635.1"/>
    <property type="molecule type" value="Genomic_DNA"/>
</dbReference>
<keyword evidence="3" id="KW-0449">Lipoprotein</keyword>
<feature type="chain" id="PRO_5003325830" evidence="1">
    <location>
        <begin position="21"/>
        <end position="193"/>
    </location>
</feature>
<dbReference type="RefSeq" id="WP_008061484.1">
    <property type="nucleotide sequence ID" value="NZ_AFHG01000049.1"/>
</dbReference>
<evidence type="ECO:0000313" key="3">
    <source>
        <dbReference type="EMBL" id="EGK71635.1"/>
    </source>
</evidence>
<keyword evidence="1" id="KW-0732">Signal</keyword>
<feature type="domain" description="Chalcone isomerase" evidence="2">
    <location>
        <begin position="20"/>
        <end position="187"/>
    </location>
</feature>
<dbReference type="STRING" id="1000565.METUNv1_02140"/>
<keyword evidence="3" id="KW-0472">Membrane</keyword>
<dbReference type="Gene3D" id="3.50.70.10">
    <property type="match status" value="1"/>
</dbReference>
<dbReference type="OrthoDB" id="9795336at2"/>
<comment type="caution">
    <text evidence="3">The sequence shown here is derived from an EMBL/GenBank/DDBJ whole genome shotgun (WGS) entry which is preliminary data.</text>
</comment>
<evidence type="ECO:0000313" key="4">
    <source>
        <dbReference type="Proteomes" id="UP000005019"/>
    </source>
</evidence>
<dbReference type="GO" id="GO:0016872">
    <property type="term" value="F:intramolecular lyase activity"/>
    <property type="evidence" value="ECO:0007669"/>
    <property type="project" value="InterPro"/>
</dbReference>
<keyword evidence="4" id="KW-1185">Reference proteome</keyword>